<reference evidence="8" key="1">
    <citation type="journal article" date="2019" name="Int. J. Syst. Evol. Microbiol.">
        <title>The Global Catalogue of Microorganisms (GCM) 10K type strain sequencing project: providing services to taxonomists for standard genome sequencing and annotation.</title>
        <authorList>
            <consortium name="The Broad Institute Genomics Platform"/>
            <consortium name="The Broad Institute Genome Sequencing Center for Infectious Disease"/>
            <person name="Wu L."/>
            <person name="Ma J."/>
        </authorList>
    </citation>
    <scope>NUCLEOTIDE SEQUENCE [LARGE SCALE GENOMIC DNA]</scope>
    <source>
        <strain evidence="8">JCM 6921</strain>
    </source>
</reference>
<evidence type="ECO:0000256" key="1">
    <source>
        <dbReference type="ARBA" id="ARBA00023015"/>
    </source>
</evidence>
<sequence length="230" mass="24680">MEKKAAESGLRERKKQATRAALAEAAVRLAAEHGAENVTVEAISEAAGVSPRTFFNYFDSRDDAFVMIDAESGARVRRGVLEAPADASPLEALRDAMAAELAEIEQRHEVWDLHAGVLHRSPHLLTRSLAAHLADELDLAEALAERIGAGPRSRCGCPSPARSASGDGQPRAVPDLYPRLLAAVGGAAVRVAVEYWCARQDRLAFTAVFRQVFAHLAAGLSVPPEETGRR</sequence>
<dbReference type="PROSITE" id="PS50977">
    <property type="entry name" value="HTH_TETR_2"/>
    <property type="match status" value="1"/>
</dbReference>
<name>A0ABP5VTB3_9ACTN</name>
<gene>
    <name evidence="7" type="ORF">GCM10010420_40150</name>
</gene>
<evidence type="ECO:0000256" key="4">
    <source>
        <dbReference type="PROSITE-ProRule" id="PRU00335"/>
    </source>
</evidence>
<dbReference type="InterPro" id="IPR009057">
    <property type="entry name" value="Homeodomain-like_sf"/>
</dbReference>
<dbReference type="PANTHER" id="PTHR30055:SF238">
    <property type="entry name" value="MYCOFACTOCIN BIOSYNTHESIS TRANSCRIPTIONAL REGULATOR MFTR-RELATED"/>
    <property type="match status" value="1"/>
</dbReference>
<comment type="caution">
    <text evidence="7">The sequence shown here is derived from an EMBL/GenBank/DDBJ whole genome shotgun (WGS) entry which is preliminary data.</text>
</comment>
<dbReference type="Pfam" id="PF00440">
    <property type="entry name" value="TetR_N"/>
    <property type="match status" value="1"/>
</dbReference>
<dbReference type="Gene3D" id="1.10.357.10">
    <property type="entry name" value="Tetracycline Repressor, domain 2"/>
    <property type="match status" value="1"/>
</dbReference>
<dbReference type="EMBL" id="BAAATJ010000020">
    <property type="protein sequence ID" value="GAA2407978.1"/>
    <property type="molecule type" value="Genomic_DNA"/>
</dbReference>
<dbReference type="InterPro" id="IPR001647">
    <property type="entry name" value="HTH_TetR"/>
</dbReference>
<dbReference type="SUPFAM" id="SSF46689">
    <property type="entry name" value="Homeodomain-like"/>
    <property type="match status" value="1"/>
</dbReference>
<organism evidence="7 8">
    <name type="scientific">Streptomyces glaucosporus</name>
    <dbReference type="NCBI Taxonomy" id="284044"/>
    <lineage>
        <taxon>Bacteria</taxon>
        <taxon>Bacillati</taxon>
        <taxon>Actinomycetota</taxon>
        <taxon>Actinomycetes</taxon>
        <taxon>Kitasatosporales</taxon>
        <taxon>Streptomycetaceae</taxon>
        <taxon>Streptomyces</taxon>
    </lineage>
</organism>
<dbReference type="PANTHER" id="PTHR30055">
    <property type="entry name" value="HTH-TYPE TRANSCRIPTIONAL REGULATOR RUTR"/>
    <property type="match status" value="1"/>
</dbReference>
<dbReference type="InterPro" id="IPR041347">
    <property type="entry name" value="MftR_C"/>
</dbReference>
<keyword evidence="8" id="KW-1185">Reference proteome</keyword>
<dbReference type="Proteomes" id="UP001500058">
    <property type="component" value="Unassembled WGS sequence"/>
</dbReference>
<evidence type="ECO:0000256" key="3">
    <source>
        <dbReference type="ARBA" id="ARBA00023163"/>
    </source>
</evidence>
<evidence type="ECO:0000256" key="5">
    <source>
        <dbReference type="SAM" id="MobiDB-lite"/>
    </source>
</evidence>
<feature type="region of interest" description="Disordered" evidence="5">
    <location>
        <begin position="150"/>
        <end position="170"/>
    </location>
</feature>
<evidence type="ECO:0000313" key="7">
    <source>
        <dbReference type="EMBL" id="GAA2407978.1"/>
    </source>
</evidence>
<protein>
    <submittedName>
        <fullName evidence="7">TetR/AcrR family transcriptional regulator</fullName>
    </submittedName>
</protein>
<feature type="DNA-binding region" description="H-T-H motif" evidence="4">
    <location>
        <begin position="39"/>
        <end position="58"/>
    </location>
</feature>
<keyword evidence="3" id="KW-0804">Transcription</keyword>
<accession>A0ABP5VTB3</accession>
<feature type="domain" description="HTH tetR-type" evidence="6">
    <location>
        <begin position="16"/>
        <end position="76"/>
    </location>
</feature>
<keyword evidence="1" id="KW-0805">Transcription regulation</keyword>
<dbReference type="InterPro" id="IPR050109">
    <property type="entry name" value="HTH-type_TetR-like_transc_reg"/>
</dbReference>
<evidence type="ECO:0000259" key="6">
    <source>
        <dbReference type="PROSITE" id="PS50977"/>
    </source>
</evidence>
<keyword evidence="2 4" id="KW-0238">DNA-binding</keyword>
<proteinExistence type="predicted"/>
<dbReference type="Pfam" id="PF17754">
    <property type="entry name" value="TetR_C_14"/>
    <property type="match status" value="1"/>
</dbReference>
<evidence type="ECO:0000256" key="2">
    <source>
        <dbReference type="ARBA" id="ARBA00023125"/>
    </source>
</evidence>
<evidence type="ECO:0000313" key="8">
    <source>
        <dbReference type="Proteomes" id="UP001500058"/>
    </source>
</evidence>